<protein>
    <recommendedName>
        <fullName evidence="4">Outer membrane protein beta-barrel domain-containing protein</fullName>
    </recommendedName>
</protein>
<name>A0ABP9S9H3_9GAMM</name>
<keyword evidence="1" id="KW-0732">Signal</keyword>
<sequence>MMKKSFVRTLCGLALMGTAAAEANVKLGFGVDQGLGVMLQFNNKVNAFVGNDGLSVDYLFVRKRLADMEGTPLNWTLGAGGFAEWNHGFGVRVPLGLEVPFARGWDAMVFAAPAFDFDDTKFQLDLGIGVRYAF</sequence>
<evidence type="ECO:0008006" key="4">
    <source>
        <dbReference type="Google" id="ProtNLM"/>
    </source>
</evidence>
<accession>A0ABP9S9H3</accession>
<organism evidence="2 3">
    <name type="scientific">Ferrimonas gelatinilytica</name>
    <dbReference type="NCBI Taxonomy" id="1255257"/>
    <lineage>
        <taxon>Bacteria</taxon>
        <taxon>Pseudomonadati</taxon>
        <taxon>Pseudomonadota</taxon>
        <taxon>Gammaproteobacteria</taxon>
        <taxon>Alteromonadales</taxon>
        <taxon>Ferrimonadaceae</taxon>
        <taxon>Ferrimonas</taxon>
    </lineage>
</organism>
<feature type="signal peptide" evidence="1">
    <location>
        <begin position="1"/>
        <end position="23"/>
    </location>
</feature>
<comment type="caution">
    <text evidence="2">The sequence shown here is derived from an EMBL/GenBank/DDBJ whole genome shotgun (WGS) entry which is preliminary data.</text>
</comment>
<dbReference type="Proteomes" id="UP001501600">
    <property type="component" value="Unassembled WGS sequence"/>
</dbReference>
<feature type="chain" id="PRO_5047399182" description="Outer membrane protein beta-barrel domain-containing protein" evidence="1">
    <location>
        <begin position="24"/>
        <end position="134"/>
    </location>
</feature>
<keyword evidence="3" id="KW-1185">Reference proteome</keyword>
<dbReference type="EMBL" id="BAABLF010000013">
    <property type="protein sequence ID" value="GAA5192064.1"/>
    <property type="molecule type" value="Genomic_DNA"/>
</dbReference>
<evidence type="ECO:0000313" key="3">
    <source>
        <dbReference type="Proteomes" id="UP001501600"/>
    </source>
</evidence>
<evidence type="ECO:0000256" key="1">
    <source>
        <dbReference type="SAM" id="SignalP"/>
    </source>
</evidence>
<reference evidence="3" key="1">
    <citation type="journal article" date="2019" name="Int. J. Syst. Evol. Microbiol.">
        <title>The Global Catalogue of Microorganisms (GCM) 10K type strain sequencing project: providing services to taxonomists for standard genome sequencing and annotation.</title>
        <authorList>
            <consortium name="The Broad Institute Genomics Platform"/>
            <consortium name="The Broad Institute Genome Sequencing Center for Infectious Disease"/>
            <person name="Wu L."/>
            <person name="Ma J."/>
        </authorList>
    </citation>
    <scope>NUCLEOTIDE SEQUENCE [LARGE SCALE GENOMIC DNA]</scope>
    <source>
        <strain evidence="3">JCM 18720</strain>
    </source>
</reference>
<proteinExistence type="predicted"/>
<evidence type="ECO:0000313" key="2">
    <source>
        <dbReference type="EMBL" id="GAA5192064.1"/>
    </source>
</evidence>
<gene>
    <name evidence="2" type="ORF">GCM10025772_20310</name>
</gene>